<feature type="region of interest" description="Disordered" evidence="1">
    <location>
        <begin position="117"/>
        <end position="223"/>
    </location>
</feature>
<dbReference type="Proteomes" id="UP001153365">
    <property type="component" value="Unassembled WGS sequence"/>
</dbReference>
<dbReference type="EMBL" id="CALTRL010001064">
    <property type="protein sequence ID" value="CAH7670750.1"/>
    <property type="molecule type" value="Genomic_DNA"/>
</dbReference>
<feature type="compositionally biased region" description="Basic and acidic residues" evidence="1">
    <location>
        <begin position="117"/>
        <end position="152"/>
    </location>
</feature>
<accession>A0AAV0AT04</accession>
<evidence type="ECO:0000313" key="2">
    <source>
        <dbReference type="EMBL" id="CAH7670750.1"/>
    </source>
</evidence>
<feature type="compositionally biased region" description="Basic residues" evidence="1">
    <location>
        <begin position="194"/>
        <end position="203"/>
    </location>
</feature>
<name>A0AAV0AT04_PHAPC</name>
<feature type="compositionally biased region" description="Polar residues" evidence="1">
    <location>
        <begin position="212"/>
        <end position="223"/>
    </location>
</feature>
<comment type="caution">
    <text evidence="2">The sequence shown here is derived from an EMBL/GenBank/DDBJ whole genome shotgun (WGS) entry which is preliminary data.</text>
</comment>
<evidence type="ECO:0000256" key="1">
    <source>
        <dbReference type="SAM" id="MobiDB-lite"/>
    </source>
</evidence>
<protein>
    <submittedName>
        <fullName evidence="2">Uncharacterized protein</fullName>
    </submittedName>
</protein>
<reference evidence="2" key="1">
    <citation type="submission" date="2022-06" db="EMBL/GenBank/DDBJ databases">
        <authorList>
            <consortium name="SYNGENTA / RWTH Aachen University"/>
        </authorList>
    </citation>
    <scope>NUCLEOTIDE SEQUENCE</scope>
</reference>
<proteinExistence type="predicted"/>
<sequence length="754" mass="86873">MSTRLRNEYDRYDLKEALESPSDISLSKDEILDLELTQDLDSVHETNYSLARWGFTIDRAFPMRQLARVVVGDVWRLLDKVKAIDGTVNYRYDQWCMEPWERGSGLMLAQAPLRMDDKRTEEQKVQDKEVEDYQKEKEAGQRSKTEKQRIVDLKSSNTNNNKKKIKKNKKQMESLEPDQGNLPLKVQSQERERKIKHLPKIKQSKQMERGSRNGSSPEGSLQKLSTLNSSFLHEILNKMELLNDNMITSNKNTNPVLQQIYKICSQSDTDGKNAREELSRLNEYISIMNSNLNEATHKNACNLLKNLSDQMSQMHTDIAQIKRSASMKPSDTPLRESMVKEEEPSLNQTLKILPPITDWPKIAAMRLPRLFEGVALDWFVTKSKLDNPHDWEAWKAMEEEDDQSFESDFFDPIKDKPHKWCLQQKKRIDMDQDLPHLIAVMEEVIEMKGLNKKFLKETSSVKRPVESKDIKTEEPTPIKRTPIPENLTALTLKKKNNIMDLLAESEAEDTGSQFDLIISDPMEERETHAIVVIQADIGDEVNINTIQGEAHLPQKWDYFMKIGHVSDAKMLLNKPDTGMSYTMGQTCYTTAHQDDTTYKVFLDIGTFCSCTSVSYLDKTLPDWKKLLLPLPKGKFTSCTTRIEAIGIVPLKLIFPHTRGSVRMTIEFVVMKEAICHYLIIGNDAFTLYGIDVFQSKGRYFTIGGDWKKKFQINNINAVLPDVGQTEKEKFDQEYFSQASISDKLTYLKKGLQKR</sequence>
<keyword evidence="3" id="KW-1185">Reference proteome</keyword>
<dbReference type="AlphaFoldDB" id="A0AAV0AT04"/>
<gene>
    <name evidence="2" type="ORF">PPACK8108_LOCUS5485</name>
</gene>
<evidence type="ECO:0000313" key="3">
    <source>
        <dbReference type="Proteomes" id="UP001153365"/>
    </source>
</evidence>
<organism evidence="2 3">
    <name type="scientific">Phakopsora pachyrhizi</name>
    <name type="common">Asian soybean rust disease fungus</name>
    <dbReference type="NCBI Taxonomy" id="170000"/>
    <lineage>
        <taxon>Eukaryota</taxon>
        <taxon>Fungi</taxon>
        <taxon>Dikarya</taxon>
        <taxon>Basidiomycota</taxon>
        <taxon>Pucciniomycotina</taxon>
        <taxon>Pucciniomycetes</taxon>
        <taxon>Pucciniales</taxon>
        <taxon>Phakopsoraceae</taxon>
        <taxon>Phakopsora</taxon>
    </lineage>
</organism>